<protein>
    <recommendedName>
        <fullName evidence="3">YhdP central domain-containing protein</fullName>
    </recommendedName>
</protein>
<evidence type="ECO:0000256" key="1">
    <source>
        <dbReference type="SAM" id="MobiDB-lite"/>
    </source>
</evidence>
<feature type="domain" description="YhdP central" evidence="3">
    <location>
        <begin position="361"/>
        <end position="814"/>
    </location>
</feature>
<dbReference type="EMBL" id="BMKF01000001">
    <property type="protein sequence ID" value="GGB58820.1"/>
    <property type="molecule type" value="Genomic_DNA"/>
</dbReference>
<evidence type="ECO:0000313" key="5">
    <source>
        <dbReference type="Proteomes" id="UP000628854"/>
    </source>
</evidence>
<sequence length="1140" mass="121278">MVRQTATVVTLELIGGILLLAVAAVVILAFMLASGPVELNIFKADVERAIKEARDGRGVSIERLTLQWSPSDRQMIVAADNLKLADESGETAGQAERAVLTLDAGSLIFGKTEILQTELEGGWAEVQQVSPTQWTFAGEPLPEFEARGLPETPEQWLALSDRVLGDILGGLKVTRQTGSLEQASFQDFELRFVQMDGTAFGTMAQASGAMVRNDGGLQISLKGSGSGIGLPGDLDAVMRIPAAYDRLGLDVGIVDWSLGELAARLGAPEGRVSGFPADIVFVFVFEPGQGFTQFGLQAEAKDGNLKLGSDTFSVNELDFDVAYDPAADELQVNSASLVSPRLSATVSGLIENAISSGVPTEFDLVSNDVSLDLMPYFPTAWSFSDIALDGSFNADYSRLTLDSFSFTTSGTKFSGELNARRPDEGAVPGKFPAFLDVTAEIDGELTVQQVLDFWPETLGAGARRFAVRNISQGRATAADVRLNLKPDSFEEGFLRDEDLEVSFFVEGAQVKFLDDLPPVTEGVGSGKLTGNGFSVQLTSGEYGGWQLTEGAVQFSKFNPKGELFRVFARGHGPAVDGMRHLSESRLQIEARSGFDPERVSGDAEMTFEMFRPALDDVPIEEIDIDVTGVIRNAGLTAVLPGLDLADGEVELQFSDNILILTGFGDVGPAPVQFTWRDNFSDDGLPANLSASAFVSPDFLNRFGFIGRAYVSGDIPVELQALVSAEGVDSVEIGFELQQSRIDVSEVGWIKPAGEPAQATLSYDSQRESSASTFMFNSDQAKFDGDIRLSDGGQLQALDVRRAYLKDFLDVSGNIMRAADDSFESTLEGAFLDASAFFGDFGSGGQAGSFSFPLKLTANLETLRLRKGLDLNGANLDFVSNRTGVREVSASGRIGGGTGTIQAVYSGPTAEKAAAVRLDSDDAGFFMRGMLGQDFLSGGSLKLSGTLSRGNEPARLKIALSNVRMQEAPFLTQVLSLASLRGLADTLSGEGVLFTNIDVPVTIAGDRFIVEGARANGPALGLTMNGWFEQSTNDIRISGVLVPSFGVNSMLGGVPIIGDLFVGRDGEGIFSLTYSVRGSLDKAQVAINPLSAVTPGILRRIFENPADTSIPDSLPTDPNLTPPAPPMPDAEFIPSAPGSNP</sequence>
<comment type="caution">
    <text evidence="4">The sequence shown here is derived from an EMBL/GenBank/DDBJ whole genome shotgun (WGS) entry which is preliminary data.</text>
</comment>
<dbReference type="InterPro" id="IPR025263">
    <property type="entry name" value="YhdP_central"/>
</dbReference>
<keyword evidence="5" id="KW-1185">Reference proteome</keyword>
<proteinExistence type="predicted"/>
<dbReference type="Pfam" id="PF13116">
    <property type="entry name" value="YhdP"/>
    <property type="match status" value="1"/>
</dbReference>
<name>A0ABQ1J3G4_9PROT</name>
<gene>
    <name evidence="4" type="ORF">GCM10011503_04010</name>
</gene>
<evidence type="ECO:0000313" key="4">
    <source>
        <dbReference type="EMBL" id="GGB58820.1"/>
    </source>
</evidence>
<dbReference type="RefSeq" id="WP_084393836.1">
    <property type="nucleotide sequence ID" value="NZ_BMKF01000001.1"/>
</dbReference>
<feature type="transmembrane region" description="Helical" evidence="2">
    <location>
        <begin position="12"/>
        <end position="33"/>
    </location>
</feature>
<feature type="region of interest" description="Disordered" evidence="1">
    <location>
        <begin position="1106"/>
        <end position="1140"/>
    </location>
</feature>
<keyword evidence="2" id="KW-1133">Transmembrane helix</keyword>
<dbReference type="Proteomes" id="UP000628854">
    <property type="component" value="Unassembled WGS sequence"/>
</dbReference>
<organism evidence="4 5">
    <name type="scientific">Henriciella pelagia</name>
    <dbReference type="NCBI Taxonomy" id="1977912"/>
    <lineage>
        <taxon>Bacteria</taxon>
        <taxon>Pseudomonadati</taxon>
        <taxon>Pseudomonadota</taxon>
        <taxon>Alphaproteobacteria</taxon>
        <taxon>Hyphomonadales</taxon>
        <taxon>Hyphomonadaceae</taxon>
        <taxon>Henriciella</taxon>
    </lineage>
</organism>
<keyword evidence="2" id="KW-0472">Membrane</keyword>
<evidence type="ECO:0000256" key="2">
    <source>
        <dbReference type="SAM" id="Phobius"/>
    </source>
</evidence>
<evidence type="ECO:0000259" key="3">
    <source>
        <dbReference type="Pfam" id="PF13116"/>
    </source>
</evidence>
<accession>A0ABQ1J3G4</accession>
<keyword evidence="2" id="KW-0812">Transmembrane</keyword>
<reference evidence="5" key="1">
    <citation type="journal article" date="2019" name="Int. J. Syst. Evol. Microbiol.">
        <title>The Global Catalogue of Microorganisms (GCM) 10K type strain sequencing project: providing services to taxonomists for standard genome sequencing and annotation.</title>
        <authorList>
            <consortium name="The Broad Institute Genomics Platform"/>
            <consortium name="The Broad Institute Genome Sequencing Center for Infectious Disease"/>
            <person name="Wu L."/>
            <person name="Ma J."/>
        </authorList>
    </citation>
    <scope>NUCLEOTIDE SEQUENCE [LARGE SCALE GENOMIC DNA]</scope>
    <source>
        <strain evidence="5">CGMCC 1.15928</strain>
    </source>
</reference>